<proteinExistence type="predicted"/>
<dbReference type="Proteomes" id="UP001560573">
    <property type="component" value="Unassembled WGS sequence"/>
</dbReference>
<protein>
    <submittedName>
        <fullName evidence="1">Uncharacterized protein</fullName>
    </submittedName>
</protein>
<evidence type="ECO:0000313" key="2">
    <source>
        <dbReference type="Proteomes" id="UP001560573"/>
    </source>
</evidence>
<comment type="caution">
    <text evidence="1">The sequence shown here is derived from an EMBL/GenBank/DDBJ whole genome shotgun (WGS) entry which is preliminary data.</text>
</comment>
<organism evidence="1 2">
    <name type="scientific">Danxiaibacter flavus</name>
    <dbReference type="NCBI Taxonomy" id="3049108"/>
    <lineage>
        <taxon>Bacteria</taxon>
        <taxon>Pseudomonadati</taxon>
        <taxon>Bacteroidota</taxon>
        <taxon>Chitinophagia</taxon>
        <taxon>Chitinophagales</taxon>
        <taxon>Chitinophagaceae</taxon>
        <taxon>Danxiaibacter</taxon>
    </lineage>
</organism>
<sequence length="142" mass="15707">MTTNWDDARKKIGVFKKYMKNAPKSVSQKKGYLITREEIEKILKQKQGKLDGIRIYFGGEIVEDFMVPTLVVVGCEKDENGKYNDFQVPDSLKTLRENQKNGNGEAPKAAKSLIANGTGSLSLVAGLHPCPAECSTKNVLNM</sequence>
<evidence type="ECO:0000313" key="1">
    <source>
        <dbReference type="EMBL" id="MEX6688770.1"/>
    </source>
</evidence>
<dbReference type="RefSeq" id="WP_369330179.1">
    <property type="nucleotide sequence ID" value="NZ_JAULBC010000004.1"/>
</dbReference>
<keyword evidence="2" id="KW-1185">Reference proteome</keyword>
<reference evidence="1 2" key="1">
    <citation type="submission" date="2023-07" db="EMBL/GenBank/DDBJ databases">
        <authorList>
            <person name="Lian W.-H."/>
        </authorList>
    </citation>
    <scope>NUCLEOTIDE SEQUENCE [LARGE SCALE GENOMIC DNA]</scope>
    <source>
        <strain evidence="1 2">SYSU DXS3180</strain>
    </source>
</reference>
<dbReference type="EMBL" id="JAULBC010000004">
    <property type="protein sequence ID" value="MEX6688770.1"/>
    <property type="molecule type" value="Genomic_DNA"/>
</dbReference>
<accession>A0ABV3ZH15</accession>
<name>A0ABV3ZH15_9BACT</name>
<gene>
    <name evidence="1" type="ORF">QTN47_14780</name>
</gene>